<name>A0A1U7ZVA8_NELNU</name>
<sequence length="267" mass="30569">MCRSSDAFFYRSERDFLKIRAFYLRLSISNAQTPLPESLTLLYLPRIDGSSLEINDSKIRPDAAAFVSLHRLISTDGSKNGHIEEAVFASRERVRVSQGIQFEVYMREDKVLMGIFRKYDEGEWKMECKCVMECECVGFQVSEAEVCVALDGQVAMNEKVKMGVRSKKKARGFRGLEEIPEEREVMDGYCYRGCFCEYEEEQQQPETESSGEHHNEEDGSEEEMEMELGGVRWAVDLGIWVMCLGVGYLVSKASSRSLLNLRRGRIL</sequence>
<dbReference type="eggNOG" id="ENOG502S0IZ">
    <property type="taxonomic scope" value="Eukaryota"/>
</dbReference>
<dbReference type="GeneID" id="104593967"/>
<keyword evidence="2" id="KW-1185">Reference proteome</keyword>
<dbReference type="OMA" id="RWAMEMG"/>
<dbReference type="InParanoid" id="A0A1U7ZVA8"/>
<gene>
    <name evidence="3" type="primary">LOC104593967</name>
</gene>
<evidence type="ECO:0000256" key="1">
    <source>
        <dbReference type="SAM" id="MobiDB-lite"/>
    </source>
</evidence>
<feature type="region of interest" description="Disordered" evidence="1">
    <location>
        <begin position="202"/>
        <end position="225"/>
    </location>
</feature>
<dbReference type="RefSeq" id="XP_010252396.1">
    <property type="nucleotide sequence ID" value="XM_010254094.2"/>
</dbReference>
<dbReference type="OrthoDB" id="1915921at2759"/>
<proteinExistence type="predicted"/>
<dbReference type="Proteomes" id="UP000189703">
    <property type="component" value="Unplaced"/>
</dbReference>
<evidence type="ECO:0000313" key="2">
    <source>
        <dbReference type="Proteomes" id="UP000189703"/>
    </source>
</evidence>
<reference evidence="3" key="1">
    <citation type="submission" date="2025-08" db="UniProtKB">
        <authorList>
            <consortium name="RefSeq"/>
        </authorList>
    </citation>
    <scope>IDENTIFICATION</scope>
</reference>
<dbReference type="FunCoup" id="A0A1U7ZVA8">
    <property type="interactions" value="173"/>
</dbReference>
<organism evidence="2 3">
    <name type="scientific">Nelumbo nucifera</name>
    <name type="common">Sacred lotus</name>
    <dbReference type="NCBI Taxonomy" id="4432"/>
    <lineage>
        <taxon>Eukaryota</taxon>
        <taxon>Viridiplantae</taxon>
        <taxon>Streptophyta</taxon>
        <taxon>Embryophyta</taxon>
        <taxon>Tracheophyta</taxon>
        <taxon>Spermatophyta</taxon>
        <taxon>Magnoliopsida</taxon>
        <taxon>Proteales</taxon>
        <taxon>Nelumbonaceae</taxon>
        <taxon>Nelumbo</taxon>
    </lineage>
</organism>
<dbReference type="AlphaFoldDB" id="A0A1U7ZVA8"/>
<dbReference type="PANTHER" id="PTHR37244:SF1">
    <property type="entry name" value="NADP-SPECIFIC GLUTAMATE DEHYDROGENASE"/>
    <property type="match status" value="1"/>
</dbReference>
<dbReference type="PANTHER" id="PTHR37244">
    <property type="entry name" value="NADP-SPECIFIC GLUTAMATE DEHYDROGENASE"/>
    <property type="match status" value="1"/>
</dbReference>
<protein>
    <submittedName>
        <fullName evidence="3">Uncharacterized protein LOC104593967</fullName>
    </submittedName>
</protein>
<dbReference type="KEGG" id="nnu:104593967"/>
<accession>A0A1U7ZVA8</accession>
<evidence type="ECO:0000313" key="3">
    <source>
        <dbReference type="RefSeq" id="XP_010252396.1"/>
    </source>
</evidence>